<comment type="subcellular location">
    <subcellularLocation>
        <location evidence="2">Chromosome</location>
    </subcellularLocation>
    <subcellularLocation>
        <location evidence="1">Nucleus</location>
    </subcellularLocation>
</comment>
<dbReference type="EMBL" id="AF177199">
    <property type="protein sequence ID" value="AAK81894.1"/>
    <property type="molecule type" value="mRNA"/>
</dbReference>
<evidence type="ECO:0000256" key="9">
    <source>
        <dbReference type="ARBA" id="ARBA00023306"/>
    </source>
</evidence>
<dbReference type="PIRSF" id="PIRSF017127">
    <property type="entry name" value="Condensin_D2"/>
    <property type="match status" value="1"/>
</dbReference>
<name>Q965E3_CAEEL</name>
<dbReference type="Pfam" id="PF12717">
    <property type="entry name" value="Cnd1"/>
    <property type="match status" value="1"/>
</dbReference>
<dbReference type="PeptideAtlas" id="Q965E3"/>
<evidence type="ECO:0000256" key="12">
    <source>
        <dbReference type="SAM" id="MobiDB-lite"/>
    </source>
</evidence>
<keyword evidence="4" id="KW-0158">Chromosome</keyword>
<evidence type="ECO:0000259" key="13">
    <source>
        <dbReference type="Pfam" id="PF12717"/>
    </source>
</evidence>
<evidence type="ECO:0000256" key="2">
    <source>
        <dbReference type="ARBA" id="ARBA00004286"/>
    </source>
</evidence>
<dbReference type="InterPro" id="IPR016024">
    <property type="entry name" value="ARM-type_fold"/>
</dbReference>
<dbReference type="InterPro" id="IPR007673">
    <property type="entry name" value="Condensin_cplx_su1"/>
</dbReference>
<evidence type="ECO:0000256" key="3">
    <source>
        <dbReference type="ARBA" id="ARBA00009606"/>
    </source>
</evidence>
<dbReference type="GO" id="GO:0051301">
    <property type="term" value="P:cell division"/>
    <property type="evidence" value="ECO:0007669"/>
    <property type="project" value="UniProtKB-KW"/>
</dbReference>
<dbReference type="FunFam" id="1.25.10.10:FF:001186">
    <property type="entry name" value="Condensin complex subunit 1"/>
    <property type="match status" value="1"/>
</dbReference>
<feature type="region of interest" description="Disordered" evidence="12">
    <location>
        <begin position="1"/>
        <end position="43"/>
    </location>
</feature>
<dbReference type="InterPro" id="IPR026971">
    <property type="entry name" value="CND1/NCAPD3"/>
</dbReference>
<feature type="region of interest" description="Disordered" evidence="12">
    <location>
        <begin position="1377"/>
        <end position="1455"/>
    </location>
</feature>
<dbReference type="GO" id="GO:0005634">
    <property type="term" value="C:nucleus"/>
    <property type="evidence" value="ECO:0007669"/>
    <property type="project" value="UniProtKB-SubCell"/>
</dbReference>
<dbReference type="GO" id="GO:0005694">
    <property type="term" value="C:chromosome"/>
    <property type="evidence" value="ECO:0007669"/>
    <property type="project" value="UniProtKB-SubCell"/>
</dbReference>
<proteinExistence type="evidence at transcript level"/>
<evidence type="ECO:0000256" key="1">
    <source>
        <dbReference type="ARBA" id="ARBA00004123"/>
    </source>
</evidence>
<evidence type="ECO:0000256" key="11">
    <source>
        <dbReference type="SAM" id="Coils"/>
    </source>
</evidence>
<keyword evidence="8" id="KW-0539">Nucleus</keyword>
<gene>
    <name evidence="14" type="primary">dpy-28</name>
</gene>
<dbReference type="GO" id="GO:0007076">
    <property type="term" value="P:mitotic chromosome condensation"/>
    <property type="evidence" value="ECO:0007669"/>
    <property type="project" value="InterPro"/>
</dbReference>
<keyword evidence="6 10" id="KW-0498">Mitosis</keyword>
<feature type="compositionally biased region" description="Acidic residues" evidence="12">
    <location>
        <begin position="1442"/>
        <end position="1455"/>
    </location>
</feature>
<comment type="function">
    <text evidence="10">Regulatory subunit of the condensin complex, a complex required for conversion of interphase chromatin into mitotic-like condense chromosomes. The condensin complex probably introduces positive supercoils into relaxed DNA in the presence of type I topoisomerases and converts nicked DNA into positive knotted forms in the presence of type II topoisomerases.</text>
</comment>
<keyword evidence="5 10" id="KW-0132">Cell division</keyword>
<reference evidence="14" key="1">
    <citation type="submission" date="1999-08" db="EMBL/GenBank/DDBJ databases">
        <title>DPY-28 Is Required for Dosage Compensation and Chromosome Segregation at Meiosis.</title>
        <authorList>
            <person name="Albrecht M.R."/>
            <person name="Meyer B.J."/>
        </authorList>
    </citation>
    <scope>NUCLEOTIDE SEQUENCE</scope>
    <source>
        <strain evidence="14">N2 Bristol</strain>
    </source>
</reference>
<sequence length="1455" mass="166190">MPRKQRVVTTPSPPTSDEDEDMDFGSTSQQQQQQPTRNNDGLSGFKSITEIIAEADNNIPSEQIDKDIDSFSSYSDISDWRGIPKFFPSLSSLSRRASTYENWENRFKVVDYLVSCSGALKDSVSDYVADYFEKNESGEDHSVDVELVHAVSMFVILTQRLTVQLQLYVSKSIASANQQAKRGTGRGGRQVDLDDDIVKWKDIQRHRMINCLLELLELRVDTVAGTKKKAIQYVFAPDVMEKDFLLRFLDTVVQLLEDPENMARSSQQWISHYFRILKVLSADYGMKPLRNVLQLVICRVGNLYAGERAEKPPPKAFCMMVQSLAINVHDLMLQDITHVYRLLQNQHVNVRMSTLHALADMFSSSYLSQSLCDTFASRRLKREGIFKRLLAHTNDEATNVRSKAVSLLRNIMENRRIPEEFESCGLLSIVGSRLNDKSVQVRKSAIQFLTTFLDNNRHGHDFNREMHQLKLNAKCSELRNAEEPQSKAIQGAENAFRQNLFTLTAGVRVEVYDIFRRRYRVEPERSITDILTGLFSPGSGNRLVRYYVAQENFPFRDRIPSLRERRSDDMEDDDDDTVSLEDDDMTSLVSEVVKWVVAQAEEDYVTFKVQLTQMDDDQLLENEQEARDRNNQIMQLRAQVQQLINKMSIEQELSRCVTIALRCVLNGETAEIKEGIRFLTRCKLFEITGADDAIRSMCSLVWRPSADILNELIEAAEDMFISRLDGNEKASERDSSTVENLMKAMNGVTEKDRPSVEEVIYLLAATELVHVDSDKNKVPRKRRPIEANVINKLWMIALDMSHGINSRKIDALRILYPISRSERGIAEARSRLRVVQKKLMDPELAVDALRIISILGTPTKLENEQDAYSRPLFKIHQDDSLWKSIEKLFFYEIMKADDNPDRDWFGVIRLTITTILSLSMDVNVMLPKLASHFVYRTKRISDFFLFYCDQVDDATDDTRKKMAQRRREYWALTYCRVMEKLMAFIGEVAVQLNAYIQVTIPKLHTRYVSKMVDAEKNDANIREEPVRFLSDLEKSVAQRKTIFTVPQDTTPGATSNDLHHLVSVMCDKRLFVPNKLMGRLLPIVVYGMRCKIMPTRIRHAATVAYGKMMPLSAEISAFAAPSFFSAMTKSSSILLRCNLVAACCDFAFAQPTLFELFAQSLFRMSQDESPLARESTILVLSHLMSNDMIQTRGVLSEAARCICDPTRAVRDVAQSFFKELNSRTDTIIQLLPEFLYHLSNGNERMSFKSYKTVFEFLIQLLKDKPKASADSMIDRVCIKFSNTDMNDSETPKYLLVALAKFVQNDGGLHRLQDNWRHWSKFMCHPSVAKEYRMMVEHMHSTSKNDEFKSQCVELIDNINKIESEGLRKEDVAIGSSITKNKGRAKKNPTTMSGSSRTTSRAANSRRRAPPPAQSDEDDSDSDDAPAAPRSAARRKAKKSAVADDDSDSDEFMLDD</sequence>
<comment type="similarity">
    <text evidence="3 10">Belongs to the CND1 (condensin subunit 1) family.</text>
</comment>
<dbReference type="PANTHER" id="PTHR14222">
    <property type="entry name" value="CONDENSIN"/>
    <property type="match status" value="1"/>
</dbReference>
<evidence type="ECO:0000256" key="5">
    <source>
        <dbReference type="ARBA" id="ARBA00022618"/>
    </source>
</evidence>
<evidence type="ECO:0000313" key="14">
    <source>
        <dbReference type="EMBL" id="AAK81894.1"/>
    </source>
</evidence>
<feature type="compositionally biased region" description="Acidic residues" evidence="12">
    <location>
        <begin position="1414"/>
        <end position="1423"/>
    </location>
</feature>
<dbReference type="InterPro" id="IPR011989">
    <property type="entry name" value="ARM-like"/>
</dbReference>
<keyword evidence="11" id="KW-0175">Coiled coil</keyword>
<dbReference type="InterPro" id="IPR032682">
    <property type="entry name" value="Cnd1_C"/>
</dbReference>
<evidence type="ECO:0000256" key="8">
    <source>
        <dbReference type="ARBA" id="ARBA00023242"/>
    </source>
</evidence>
<dbReference type="UCSC" id="Y39A1B.3">
    <property type="organism name" value="c. elegans"/>
</dbReference>
<evidence type="ECO:0000256" key="4">
    <source>
        <dbReference type="ARBA" id="ARBA00022454"/>
    </source>
</evidence>
<accession>Q965E3</accession>
<dbReference type="Gene3D" id="1.25.10.10">
    <property type="entry name" value="Leucine-rich Repeat Variant"/>
    <property type="match status" value="2"/>
</dbReference>
<evidence type="ECO:0000256" key="6">
    <source>
        <dbReference type="ARBA" id="ARBA00022776"/>
    </source>
</evidence>
<organism evidence="14">
    <name type="scientific">Caenorhabditis elegans</name>
    <dbReference type="NCBI Taxonomy" id="6239"/>
    <lineage>
        <taxon>Eukaryota</taxon>
        <taxon>Metazoa</taxon>
        <taxon>Ecdysozoa</taxon>
        <taxon>Nematoda</taxon>
        <taxon>Chromadorea</taxon>
        <taxon>Rhabditida</taxon>
        <taxon>Rhabditina</taxon>
        <taxon>Rhabditomorpha</taxon>
        <taxon>Rhabditoidea</taxon>
        <taxon>Rhabditidae</taxon>
        <taxon>Peloderinae</taxon>
        <taxon>Caenorhabditis</taxon>
    </lineage>
</organism>
<keyword evidence="9 10" id="KW-0131">Cell cycle</keyword>
<evidence type="ECO:0000256" key="7">
    <source>
        <dbReference type="ARBA" id="ARBA00023067"/>
    </source>
</evidence>
<dbReference type="SUPFAM" id="SSF48371">
    <property type="entry name" value="ARM repeat"/>
    <property type="match status" value="1"/>
</dbReference>
<feature type="compositionally biased region" description="Low complexity" evidence="12">
    <location>
        <begin position="1388"/>
        <end position="1402"/>
    </location>
</feature>
<feature type="domain" description="Condensin complex subunit 1 C-terminal" evidence="13">
    <location>
        <begin position="1134"/>
        <end position="1283"/>
    </location>
</feature>
<protein>
    <recommendedName>
        <fullName evidence="10">Condensin complex subunit 1</fullName>
    </recommendedName>
</protein>
<keyword evidence="7 10" id="KW-0226">DNA condensation</keyword>
<feature type="coiled-coil region" evidence="11">
    <location>
        <begin position="619"/>
        <end position="653"/>
    </location>
</feature>
<evidence type="ECO:0000256" key="10">
    <source>
        <dbReference type="PIRNR" id="PIRNR017127"/>
    </source>
</evidence>
<dbReference type="PANTHER" id="PTHR14222:SF2">
    <property type="entry name" value="CONDENSIN COMPLEX SUBUNIT 1"/>
    <property type="match status" value="1"/>
</dbReference>